<name>A0AAE0ANR9_9ROSI</name>
<evidence type="ECO:0000256" key="1">
    <source>
        <dbReference type="ARBA" id="ARBA00022860"/>
    </source>
</evidence>
<dbReference type="Gene3D" id="1.20.5.190">
    <property type="match status" value="1"/>
</dbReference>
<evidence type="ECO:0000256" key="2">
    <source>
        <dbReference type="ARBA" id="ARBA00024341"/>
    </source>
</evidence>
<feature type="region of interest" description="Disordered" evidence="5">
    <location>
        <begin position="44"/>
        <end position="78"/>
    </location>
</feature>
<comment type="function">
    <text evidence="4">May be involved in cooperative interactions with calmodulins or calmodulin-like proteins. Recruits calmodulin proteins to microtubules, thus being a potential scaffold in cellular signaling and trafficking. May associate with nucleic acids and regulate gene expression at the transcriptional or post-transcriptional level.</text>
</comment>
<feature type="compositionally biased region" description="Basic and acidic residues" evidence="5">
    <location>
        <begin position="458"/>
        <end position="470"/>
    </location>
</feature>
<feature type="compositionally biased region" description="Polar residues" evidence="5">
    <location>
        <begin position="49"/>
        <end position="65"/>
    </location>
</feature>
<dbReference type="SUPFAM" id="SSF52540">
    <property type="entry name" value="P-loop containing nucleoside triphosphate hydrolases"/>
    <property type="match status" value="1"/>
</dbReference>
<dbReference type="PROSITE" id="PS50096">
    <property type="entry name" value="IQ"/>
    <property type="match status" value="2"/>
</dbReference>
<dbReference type="InterPro" id="IPR027417">
    <property type="entry name" value="P-loop_NTPase"/>
</dbReference>
<keyword evidence="1" id="KW-0112">Calmodulin-binding</keyword>
<evidence type="ECO:0000256" key="3">
    <source>
        <dbReference type="ARBA" id="ARBA00024378"/>
    </source>
</evidence>
<dbReference type="AlphaFoldDB" id="A0AAE0ANR9"/>
<dbReference type="GO" id="GO:0005516">
    <property type="term" value="F:calmodulin binding"/>
    <property type="evidence" value="ECO:0007669"/>
    <property type="project" value="UniProtKB-KW"/>
</dbReference>
<gene>
    <name evidence="7" type="ORF">Dsin_014752</name>
</gene>
<comment type="subunit">
    <text evidence="3">Binds to multiple calmodulin (CaM) in the presence of Ca(2+) and CaM-like proteins.</text>
</comment>
<accession>A0AAE0ANR9</accession>
<feature type="domain" description="DUF4005" evidence="6">
    <location>
        <begin position="374"/>
        <end position="439"/>
    </location>
</feature>
<organism evidence="7 8">
    <name type="scientific">Dipteronia sinensis</name>
    <dbReference type="NCBI Taxonomy" id="43782"/>
    <lineage>
        <taxon>Eukaryota</taxon>
        <taxon>Viridiplantae</taxon>
        <taxon>Streptophyta</taxon>
        <taxon>Embryophyta</taxon>
        <taxon>Tracheophyta</taxon>
        <taxon>Spermatophyta</taxon>
        <taxon>Magnoliopsida</taxon>
        <taxon>eudicotyledons</taxon>
        <taxon>Gunneridae</taxon>
        <taxon>Pentapetalae</taxon>
        <taxon>rosids</taxon>
        <taxon>malvids</taxon>
        <taxon>Sapindales</taxon>
        <taxon>Sapindaceae</taxon>
        <taxon>Hippocastanoideae</taxon>
        <taxon>Acereae</taxon>
        <taxon>Dipteronia</taxon>
    </lineage>
</organism>
<feature type="compositionally biased region" description="Polar residues" evidence="5">
    <location>
        <begin position="420"/>
        <end position="432"/>
    </location>
</feature>
<feature type="region of interest" description="Disordered" evidence="5">
    <location>
        <begin position="368"/>
        <end position="395"/>
    </location>
</feature>
<feature type="compositionally biased region" description="Polar residues" evidence="5">
    <location>
        <begin position="371"/>
        <end position="386"/>
    </location>
</feature>
<keyword evidence="8" id="KW-1185">Reference proteome</keyword>
<dbReference type="SMART" id="SM00015">
    <property type="entry name" value="IQ"/>
    <property type="match status" value="2"/>
</dbReference>
<evidence type="ECO:0000313" key="7">
    <source>
        <dbReference type="EMBL" id="KAK3220782.1"/>
    </source>
</evidence>
<protein>
    <recommendedName>
        <fullName evidence="6">DUF4005 domain-containing protein</fullName>
    </recommendedName>
</protein>
<comment type="similarity">
    <text evidence="2">Belongs to the IQD family.</text>
</comment>
<dbReference type="EMBL" id="JANJYJ010000004">
    <property type="protein sequence ID" value="KAK3220782.1"/>
    <property type="molecule type" value="Genomic_DNA"/>
</dbReference>
<evidence type="ECO:0000256" key="5">
    <source>
        <dbReference type="SAM" id="MobiDB-lite"/>
    </source>
</evidence>
<evidence type="ECO:0000256" key="4">
    <source>
        <dbReference type="ARBA" id="ARBA00045534"/>
    </source>
</evidence>
<dbReference type="Proteomes" id="UP001281410">
    <property type="component" value="Unassembled WGS sequence"/>
</dbReference>
<dbReference type="CDD" id="cd23767">
    <property type="entry name" value="IQCD"/>
    <property type="match status" value="1"/>
</dbReference>
<dbReference type="Pfam" id="PF13178">
    <property type="entry name" value="DUF4005"/>
    <property type="match status" value="1"/>
</dbReference>
<dbReference type="InterPro" id="IPR025064">
    <property type="entry name" value="DUF4005"/>
</dbReference>
<dbReference type="InterPro" id="IPR000048">
    <property type="entry name" value="IQ_motif_EF-hand-BS"/>
</dbReference>
<feature type="region of interest" description="Disordered" evidence="5">
    <location>
        <begin position="197"/>
        <end position="225"/>
    </location>
</feature>
<dbReference type="PANTHER" id="PTHR32295">
    <property type="entry name" value="IQ-DOMAIN 5-RELATED"/>
    <property type="match status" value="1"/>
</dbReference>
<dbReference type="Pfam" id="PF00612">
    <property type="entry name" value="IQ"/>
    <property type="match status" value="2"/>
</dbReference>
<evidence type="ECO:0000259" key="6">
    <source>
        <dbReference type="Pfam" id="PF13178"/>
    </source>
</evidence>
<comment type="caution">
    <text evidence="7">The sequence shown here is derived from an EMBL/GenBank/DDBJ whole genome shotgun (WGS) entry which is preliminary data.</text>
</comment>
<proteinExistence type="inferred from homology"/>
<evidence type="ECO:0000313" key="8">
    <source>
        <dbReference type="Proteomes" id="UP001281410"/>
    </source>
</evidence>
<reference evidence="7" key="1">
    <citation type="journal article" date="2023" name="Plant J.">
        <title>Genome sequences and population genomics provide insights into the demographic history, inbreeding, and mutation load of two 'living fossil' tree species of Dipteronia.</title>
        <authorList>
            <person name="Feng Y."/>
            <person name="Comes H.P."/>
            <person name="Chen J."/>
            <person name="Zhu S."/>
            <person name="Lu R."/>
            <person name="Zhang X."/>
            <person name="Li P."/>
            <person name="Qiu J."/>
            <person name="Olsen K.M."/>
            <person name="Qiu Y."/>
        </authorList>
    </citation>
    <scope>NUCLEOTIDE SEQUENCE</scope>
    <source>
        <strain evidence="7">NBL</strain>
    </source>
</reference>
<dbReference type="PANTHER" id="PTHR32295:SF174">
    <property type="entry name" value="PROTEIN IQ-DOMAIN 24"/>
    <property type="match status" value="1"/>
</dbReference>
<feature type="region of interest" description="Disordered" evidence="5">
    <location>
        <begin position="420"/>
        <end position="485"/>
    </location>
</feature>
<sequence>MRFDTVIGDAPGKNVKSVSFVPRHANQQVLLLLLRRRLAAGKERKRWSFTRSSNNTTTPAAQSPSRHGKRGTPFDGNLDPNKHAIAVAAATAAVAEAALAAAHAAAEVVRLTSAGGRAGASHVIQQRRAEELVVAAVVKIQSAFRGYLARRALKALKALVKLQALVRGHIVRKQTANMLKRMQTLVKLQAQARASRGHVTESLHSSSKSSLSRIAVPGSPDKAEHRIRAHSTKFDGPSILKRCGSNTNFRDVGLDKKRLGPNWLDQWMEENIWNNHRVKSGHADDEKSDKILEVDTWKPHLNSQQHSRTYRSSHNSLAFDYNYNSFMTIDSPSKLSVKSLNPIPSVSSGEVLPLGSIKFPAGKGEAALRTADNSPQVHSASYNRPGSSARRGPFTPTKSEYSWGFFGGYSGHPNYMANTESSRAKVRSQSAPRQRLELERYSSTNRSGQGFWDGGNNSERDFPLHSDFRPKAYPATDRLRSAHLR</sequence>
<feature type="compositionally biased region" description="Low complexity" evidence="5">
    <location>
        <begin position="202"/>
        <end position="212"/>
    </location>
</feature>